<accession>B0XDW4</accession>
<dbReference type="Proteomes" id="UP000002320">
    <property type="component" value="Unassembled WGS sequence"/>
</dbReference>
<feature type="non-terminal residue" evidence="1">
    <location>
        <position position="1"/>
    </location>
</feature>
<evidence type="ECO:0000313" key="3">
    <source>
        <dbReference type="Proteomes" id="UP000002320"/>
    </source>
</evidence>
<keyword evidence="3" id="KW-1185">Reference proteome</keyword>
<dbReference type="KEGG" id="cqu:CpipJ_CPIJ017295"/>
<protein>
    <submittedName>
        <fullName evidence="1 2">Uncharacterized protein</fullName>
    </submittedName>
</protein>
<dbReference type="AlphaFoldDB" id="B0XDW4"/>
<dbReference type="HOGENOM" id="CLU_3322536_0_0_1"/>
<proteinExistence type="predicted"/>
<evidence type="ECO:0000313" key="2">
    <source>
        <dbReference type="EnsemblMetazoa" id="CPIJ017295-PA"/>
    </source>
</evidence>
<dbReference type="EMBL" id="DS232788">
    <property type="protein sequence ID" value="EDS45671.1"/>
    <property type="molecule type" value="Genomic_DNA"/>
</dbReference>
<evidence type="ECO:0000313" key="1">
    <source>
        <dbReference type="EMBL" id="EDS45671.1"/>
    </source>
</evidence>
<name>B0XDW4_CULQU</name>
<reference evidence="1" key="1">
    <citation type="submission" date="2007-03" db="EMBL/GenBank/DDBJ databases">
        <title>Annotation of Culex pipiens quinquefasciatus.</title>
        <authorList>
            <consortium name="The Broad Institute Genome Sequencing Platform"/>
            <person name="Atkinson P.W."/>
            <person name="Hemingway J."/>
            <person name="Christensen B.M."/>
            <person name="Higgs S."/>
            <person name="Kodira C."/>
            <person name="Hannick L."/>
            <person name="Megy K."/>
            <person name="O'Leary S."/>
            <person name="Pearson M."/>
            <person name="Haas B.J."/>
            <person name="Mauceli E."/>
            <person name="Wortman J.R."/>
            <person name="Lee N.H."/>
            <person name="Guigo R."/>
            <person name="Stanke M."/>
            <person name="Alvarado L."/>
            <person name="Amedeo P."/>
            <person name="Antoine C.H."/>
            <person name="Arensburger P."/>
            <person name="Bidwell S.L."/>
            <person name="Crawford M."/>
            <person name="Camaro F."/>
            <person name="Devon K."/>
            <person name="Engels R."/>
            <person name="Hammond M."/>
            <person name="Howarth C."/>
            <person name="Koehrsen M."/>
            <person name="Lawson D."/>
            <person name="Montgomery P."/>
            <person name="Nene V."/>
            <person name="Nusbaum C."/>
            <person name="Puiu D."/>
            <person name="Romero-Severson J."/>
            <person name="Severson D.W."/>
            <person name="Shumway M."/>
            <person name="Sisk P."/>
            <person name="Stolte C."/>
            <person name="Zeng Q."/>
            <person name="Eisenstadt E."/>
            <person name="Fraser-Liggett C."/>
            <person name="Strausberg R."/>
            <person name="Galagan J."/>
            <person name="Birren B."/>
            <person name="Collins F.H."/>
        </authorList>
    </citation>
    <scope>NUCLEOTIDE SEQUENCE [LARGE SCALE GENOMIC DNA]</scope>
    <source>
        <strain evidence="1">JHB</strain>
    </source>
</reference>
<dbReference type="VEuPathDB" id="VectorBase:CPIJ017295"/>
<reference evidence="2" key="2">
    <citation type="submission" date="2020-05" db="UniProtKB">
        <authorList>
            <consortium name="EnsemblMetazoa"/>
        </authorList>
    </citation>
    <scope>IDENTIFICATION</scope>
    <source>
        <strain evidence="2">JHB</strain>
    </source>
</reference>
<dbReference type="EnsemblMetazoa" id="CPIJ017295-RA">
    <property type="protein sequence ID" value="CPIJ017295-PA"/>
    <property type="gene ID" value="CPIJ017295"/>
</dbReference>
<organism>
    <name type="scientific">Culex quinquefasciatus</name>
    <name type="common">Southern house mosquito</name>
    <name type="synonym">Culex pungens</name>
    <dbReference type="NCBI Taxonomy" id="7176"/>
    <lineage>
        <taxon>Eukaryota</taxon>
        <taxon>Metazoa</taxon>
        <taxon>Ecdysozoa</taxon>
        <taxon>Arthropoda</taxon>
        <taxon>Hexapoda</taxon>
        <taxon>Insecta</taxon>
        <taxon>Pterygota</taxon>
        <taxon>Neoptera</taxon>
        <taxon>Endopterygota</taxon>
        <taxon>Diptera</taxon>
        <taxon>Nematocera</taxon>
        <taxon>Culicoidea</taxon>
        <taxon>Culicidae</taxon>
        <taxon>Culicinae</taxon>
        <taxon>Culicini</taxon>
        <taxon>Culex</taxon>
        <taxon>Culex</taxon>
    </lineage>
</organism>
<dbReference type="InParanoid" id="B0XDW4"/>
<sequence>ALEALIKEKEIKKAATKPFSASTGRSYICCKSIQRRVSY</sequence>
<gene>
    <name evidence="2" type="primary">6051396</name>
    <name evidence="1" type="ORF">CpipJ_CPIJ017295</name>
</gene>